<sequence length="99" mass="10543">MAKQLVAECDRLLDKLAVYENDTSRLAMLSGFGDIPSAQALQAGFARKAVDGEASIRGRIAQFRAELTRIRENFAAGGGAFAQAEADNAARLRNSAADL</sequence>
<gene>
    <name evidence="1" type="ORF">NVS88_09305</name>
</gene>
<evidence type="ECO:0000313" key="2">
    <source>
        <dbReference type="Proteomes" id="UP001152755"/>
    </source>
</evidence>
<dbReference type="RefSeq" id="WP_277834942.1">
    <property type="nucleotide sequence ID" value="NZ_JAAIVF010000007.1"/>
</dbReference>
<reference evidence="1" key="1">
    <citation type="submission" date="2022-08" db="EMBL/GenBank/DDBJ databases">
        <title>Genome analysis of Corynebacteriales strain.</title>
        <authorList>
            <person name="Lee S.D."/>
        </authorList>
    </citation>
    <scope>NUCLEOTIDE SEQUENCE</scope>
    <source>
        <strain evidence="1">D3-21</strain>
    </source>
</reference>
<dbReference type="EMBL" id="JANRHA010000005">
    <property type="protein sequence ID" value="MDG3014752.1"/>
    <property type="molecule type" value="Genomic_DNA"/>
</dbReference>
<dbReference type="Proteomes" id="UP001152755">
    <property type="component" value="Unassembled WGS sequence"/>
</dbReference>
<evidence type="ECO:0000313" key="1">
    <source>
        <dbReference type="EMBL" id="MDG3014752.1"/>
    </source>
</evidence>
<name>A0A9X4RE28_9ACTN</name>
<accession>A0A9X4RE28</accession>
<protein>
    <submittedName>
        <fullName evidence="1">Uncharacterized protein</fullName>
    </submittedName>
</protein>
<organism evidence="1 2">
    <name type="scientific">Speluncibacter jeojiensis</name>
    <dbReference type="NCBI Taxonomy" id="2710754"/>
    <lineage>
        <taxon>Bacteria</taxon>
        <taxon>Bacillati</taxon>
        <taxon>Actinomycetota</taxon>
        <taxon>Actinomycetes</taxon>
        <taxon>Mycobacteriales</taxon>
        <taxon>Speluncibacteraceae</taxon>
        <taxon>Speluncibacter</taxon>
    </lineage>
</organism>
<dbReference type="AlphaFoldDB" id="A0A9X4RE28"/>
<keyword evidence="2" id="KW-1185">Reference proteome</keyword>
<comment type="caution">
    <text evidence="1">The sequence shown here is derived from an EMBL/GenBank/DDBJ whole genome shotgun (WGS) entry which is preliminary data.</text>
</comment>
<proteinExistence type="predicted"/>